<feature type="transmembrane region" description="Helical" evidence="7">
    <location>
        <begin position="314"/>
        <end position="336"/>
    </location>
</feature>
<dbReference type="PANTHER" id="PTHR48021:SF47">
    <property type="entry name" value="GH17672P"/>
    <property type="match status" value="1"/>
</dbReference>
<feature type="transmembrane region" description="Helical" evidence="7">
    <location>
        <begin position="167"/>
        <end position="189"/>
    </location>
</feature>
<evidence type="ECO:0000256" key="5">
    <source>
        <dbReference type="ARBA" id="ARBA00023180"/>
    </source>
</evidence>
<dbReference type="GeneID" id="108558514"/>
<evidence type="ECO:0000256" key="2">
    <source>
        <dbReference type="ARBA" id="ARBA00022692"/>
    </source>
</evidence>
<dbReference type="SUPFAM" id="SSF103473">
    <property type="entry name" value="MFS general substrate transporter"/>
    <property type="match status" value="1"/>
</dbReference>
<comment type="similarity">
    <text evidence="6">Belongs to the major facilitator superfamily. Sugar transporter (TC 2.A.1.1) family.</text>
</comment>
<keyword evidence="4 7" id="KW-0472">Membrane</keyword>
<dbReference type="PROSITE" id="PS00216">
    <property type="entry name" value="SUGAR_TRANSPORT_1"/>
    <property type="match status" value="1"/>
</dbReference>
<dbReference type="InterPro" id="IPR005829">
    <property type="entry name" value="Sugar_transporter_CS"/>
</dbReference>
<name>A0ABM1M8M8_NICVS</name>
<keyword evidence="5" id="KW-0325">Glycoprotein</keyword>
<reference evidence="10" key="1">
    <citation type="submission" date="2025-08" db="UniProtKB">
        <authorList>
            <consortium name="RefSeq"/>
        </authorList>
    </citation>
    <scope>IDENTIFICATION</scope>
    <source>
        <tissue evidence="10">Whole Larva</tissue>
    </source>
</reference>
<evidence type="ECO:0000256" key="4">
    <source>
        <dbReference type="ARBA" id="ARBA00023136"/>
    </source>
</evidence>
<evidence type="ECO:0000256" key="6">
    <source>
        <dbReference type="RuleBase" id="RU003346"/>
    </source>
</evidence>
<feature type="transmembrane region" description="Helical" evidence="7">
    <location>
        <begin position="246"/>
        <end position="272"/>
    </location>
</feature>
<proteinExistence type="inferred from homology"/>
<dbReference type="PANTHER" id="PTHR48021">
    <property type="match status" value="1"/>
</dbReference>
<dbReference type="Pfam" id="PF00083">
    <property type="entry name" value="Sugar_tr"/>
    <property type="match status" value="1"/>
</dbReference>
<accession>A0ABM1M8M8</accession>
<protein>
    <submittedName>
        <fullName evidence="10">Facilitated trehalose transporter Tret1-like</fullName>
    </submittedName>
</protein>
<evidence type="ECO:0000256" key="1">
    <source>
        <dbReference type="ARBA" id="ARBA00004141"/>
    </source>
</evidence>
<feature type="transmembrane region" description="Helical" evidence="7">
    <location>
        <begin position="57"/>
        <end position="76"/>
    </location>
</feature>
<evidence type="ECO:0000313" key="9">
    <source>
        <dbReference type="Proteomes" id="UP000695000"/>
    </source>
</evidence>
<evidence type="ECO:0000256" key="7">
    <source>
        <dbReference type="SAM" id="Phobius"/>
    </source>
</evidence>
<comment type="subcellular location">
    <subcellularLocation>
        <location evidence="1">Membrane</location>
        <topology evidence="1">Multi-pass membrane protein</topology>
    </subcellularLocation>
</comment>
<dbReference type="InterPro" id="IPR050549">
    <property type="entry name" value="MFS_Trehalose_Transporter"/>
</dbReference>
<dbReference type="NCBIfam" id="TIGR00879">
    <property type="entry name" value="SP"/>
    <property type="match status" value="1"/>
</dbReference>
<organism evidence="9 10">
    <name type="scientific">Nicrophorus vespilloides</name>
    <name type="common">Boreal carrion beetle</name>
    <dbReference type="NCBI Taxonomy" id="110193"/>
    <lineage>
        <taxon>Eukaryota</taxon>
        <taxon>Metazoa</taxon>
        <taxon>Ecdysozoa</taxon>
        <taxon>Arthropoda</taxon>
        <taxon>Hexapoda</taxon>
        <taxon>Insecta</taxon>
        <taxon>Pterygota</taxon>
        <taxon>Neoptera</taxon>
        <taxon>Endopterygota</taxon>
        <taxon>Coleoptera</taxon>
        <taxon>Polyphaga</taxon>
        <taxon>Staphyliniformia</taxon>
        <taxon>Silphidae</taxon>
        <taxon>Nicrophorinae</taxon>
        <taxon>Nicrophorus</taxon>
    </lineage>
</organism>
<dbReference type="InterPro" id="IPR020846">
    <property type="entry name" value="MFS_dom"/>
</dbReference>
<feature type="transmembrane region" description="Helical" evidence="7">
    <location>
        <begin position="143"/>
        <end position="161"/>
    </location>
</feature>
<dbReference type="InterPro" id="IPR005828">
    <property type="entry name" value="MFS_sugar_transport-like"/>
</dbReference>
<feature type="transmembrane region" description="Helical" evidence="7">
    <location>
        <begin position="385"/>
        <end position="407"/>
    </location>
</feature>
<sequence length="452" mass="50838">MHPERKEDENTPRFLYFCVATINLASFTCGTAFAWSSPSIPRLHEELLHPPDTTEESLIASLLAVGSIFSPFLAFISDVIGRKKAVILATVPIYSSFLLIAFGTQLWCFFLARFLSGFSIGWYFVIIPNYVAEISEKHNRGRMSCFLVLNITLGNLLIYCMGPYLSLLVSSFICLIAPTLLICLMLKYVPESPYYLMTVDRKLEAEESLRKLRGLSDVLQESEDIQRGIKATSQSRMTDLFHKRSLIKCLLITIGLVTFQQFSGVNAILFYLQTVFLETGSELEPEISSIVVAVVQFTSSTITPFLVDRLGRKFLLYVSGIGTLISLITLGLFFYLKSNNYSVESLSLMPILSLMFFIFSYTVGFGPMPFTILGEIFPQNVKSAASTLTVSISSCFTFITTLFFPYLLQLVGFGISMWLFAAFCLVSLFFTYFFVPETKGKSLQEIQKMLNL</sequence>
<dbReference type="InterPro" id="IPR003663">
    <property type="entry name" value="Sugar/inositol_transpt"/>
</dbReference>
<dbReference type="PROSITE" id="PS00217">
    <property type="entry name" value="SUGAR_TRANSPORT_2"/>
    <property type="match status" value="1"/>
</dbReference>
<dbReference type="Proteomes" id="UP000695000">
    <property type="component" value="Unplaced"/>
</dbReference>
<gene>
    <name evidence="10" type="primary">LOC108558514</name>
</gene>
<evidence type="ECO:0000313" key="10">
    <source>
        <dbReference type="RefSeq" id="XP_017770928.1"/>
    </source>
</evidence>
<feature type="transmembrane region" description="Helical" evidence="7">
    <location>
        <begin position="287"/>
        <end position="307"/>
    </location>
</feature>
<evidence type="ECO:0000259" key="8">
    <source>
        <dbReference type="PROSITE" id="PS50850"/>
    </source>
</evidence>
<dbReference type="PROSITE" id="PS50850">
    <property type="entry name" value="MFS"/>
    <property type="match status" value="1"/>
</dbReference>
<dbReference type="RefSeq" id="XP_017770928.1">
    <property type="nucleotide sequence ID" value="XM_017915439.1"/>
</dbReference>
<evidence type="ECO:0000256" key="3">
    <source>
        <dbReference type="ARBA" id="ARBA00022989"/>
    </source>
</evidence>
<keyword evidence="3 7" id="KW-1133">Transmembrane helix</keyword>
<feature type="transmembrane region" description="Helical" evidence="7">
    <location>
        <begin position="14"/>
        <end position="37"/>
    </location>
</feature>
<keyword evidence="6" id="KW-0813">Transport</keyword>
<feature type="transmembrane region" description="Helical" evidence="7">
    <location>
        <begin position="348"/>
        <end position="373"/>
    </location>
</feature>
<feature type="transmembrane region" description="Helical" evidence="7">
    <location>
        <begin position="110"/>
        <end position="131"/>
    </location>
</feature>
<dbReference type="Gene3D" id="1.20.1250.20">
    <property type="entry name" value="MFS general substrate transporter like domains"/>
    <property type="match status" value="1"/>
</dbReference>
<feature type="transmembrane region" description="Helical" evidence="7">
    <location>
        <begin position="413"/>
        <end position="435"/>
    </location>
</feature>
<keyword evidence="9" id="KW-1185">Reference proteome</keyword>
<feature type="transmembrane region" description="Helical" evidence="7">
    <location>
        <begin position="85"/>
        <end position="104"/>
    </location>
</feature>
<feature type="domain" description="Major facilitator superfamily (MFS) profile" evidence="8">
    <location>
        <begin position="18"/>
        <end position="439"/>
    </location>
</feature>
<keyword evidence="2 7" id="KW-0812">Transmembrane</keyword>
<dbReference type="PRINTS" id="PR00171">
    <property type="entry name" value="SUGRTRNSPORT"/>
</dbReference>
<dbReference type="InterPro" id="IPR036259">
    <property type="entry name" value="MFS_trans_sf"/>
</dbReference>